<dbReference type="AlphaFoldDB" id="A0A6J7PQC9"/>
<dbReference type="NCBIfam" id="TIGR00730">
    <property type="entry name" value="Rossman fold protein, TIGR00730 family"/>
    <property type="match status" value="1"/>
</dbReference>
<dbReference type="Gene3D" id="3.40.50.450">
    <property type="match status" value="1"/>
</dbReference>
<dbReference type="SUPFAM" id="SSF102405">
    <property type="entry name" value="MCP/YpsA-like"/>
    <property type="match status" value="1"/>
</dbReference>
<proteinExistence type="predicted"/>
<dbReference type="PANTHER" id="PTHR31223">
    <property type="entry name" value="LOG FAMILY PROTEIN YJL055W"/>
    <property type="match status" value="1"/>
</dbReference>
<sequence>MNAAQELGALFAQESIELVYGGGGAGLMGAVADAVLEAGGRVTGVITEALWEREAAHQHLTSLRIVPNMHERKFQMSDLADAFIALPGGFGTLDELFEVITWNQLGIHSKPCGILNVEGFYDQLISFMNSMVADAFVNADHLGFVVVRDHPKDLLESLQSWKLIATKKPVKSDDR</sequence>
<dbReference type="PANTHER" id="PTHR31223:SF70">
    <property type="entry name" value="LOG FAMILY PROTEIN YJL055W"/>
    <property type="match status" value="1"/>
</dbReference>
<organism evidence="1">
    <name type="scientific">freshwater metagenome</name>
    <dbReference type="NCBI Taxonomy" id="449393"/>
    <lineage>
        <taxon>unclassified sequences</taxon>
        <taxon>metagenomes</taxon>
        <taxon>ecological metagenomes</taxon>
    </lineage>
</organism>
<dbReference type="InterPro" id="IPR031100">
    <property type="entry name" value="LOG_fam"/>
</dbReference>
<accession>A0A6J7PQC9</accession>
<dbReference type="EMBL" id="CAFBQU010000004">
    <property type="protein sequence ID" value="CAB5060530.1"/>
    <property type="molecule type" value="Genomic_DNA"/>
</dbReference>
<reference evidence="1" key="1">
    <citation type="submission" date="2020-05" db="EMBL/GenBank/DDBJ databases">
        <authorList>
            <person name="Chiriac C."/>
            <person name="Salcher M."/>
            <person name="Ghai R."/>
            <person name="Kavagutti S V."/>
        </authorList>
    </citation>
    <scope>NUCLEOTIDE SEQUENCE</scope>
</reference>
<dbReference type="GO" id="GO:0005829">
    <property type="term" value="C:cytosol"/>
    <property type="evidence" value="ECO:0007669"/>
    <property type="project" value="TreeGrafter"/>
</dbReference>
<dbReference type="InterPro" id="IPR005269">
    <property type="entry name" value="LOG"/>
</dbReference>
<dbReference type="GO" id="GO:0016799">
    <property type="term" value="F:hydrolase activity, hydrolyzing N-glycosyl compounds"/>
    <property type="evidence" value="ECO:0007669"/>
    <property type="project" value="TreeGrafter"/>
</dbReference>
<gene>
    <name evidence="1" type="ORF">UFOPK4098_00092</name>
    <name evidence="2" type="ORF">UFOPK4347_00292</name>
</gene>
<dbReference type="GO" id="GO:0009691">
    <property type="term" value="P:cytokinin biosynthetic process"/>
    <property type="evidence" value="ECO:0007669"/>
    <property type="project" value="InterPro"/>
</dbReference>
<dbReference type="EMBL" id="CAFBPN010000002">
    <property type="protein sequence ID" value="CAB5007438.1"/>
    <property type="molecule type" value="Genomic_DNA"/>
</dbReference>
<evidence type="ECO:0000313" key="2">
    <source>
        <dbReference type="EMBL" id="CAB5060530.1"/>
    </source>
</evidence>
<name>A0A6J7PQC9_9ZZZZ</name>
<dbReference type="Pfam" id="PF03641">
    <property type="entry name" value="Lysine_decarbox"/>
    <property type="match status" value="1"/>
</dbReference>
<evidence type="ECO:0000313" key="1">
    <source>
        <dbReference type="EMBL" id="CAB5007438.1"/>
    </source>
</evidence>
<protein>
    <submittedName>
        <fullName evidence="1">Unannotated protein</fullName>
    </submittedName>
</protein>